<evidence type="ECO:0000313" key="2">
    <source>
        <dbReference type="EMBL" id="KAE8307902.1"/>
    </source>
</evidence>
<keyword evidence="3" id="KW-1185">Reference proteome</keyword>
<accession>A0A5N6VHI5</accession>
<dbReference type="Proteomes" id="UP000325433">
    <property type="component" value="Unassembled WGS sequence"/>
</dbReference>
<sequence>MRYAMSESLFSIRNHSPFPPSSLPLSPFVSVLLFLSLFISFYVTGVTLSEYKRSTPTNLPTKQPRGTIS</sequence>
<reference evidence="3" key="1">
    <citation type="submission" date="2019-04" db="EMBL/GenBank/DDBJ databases">
        <title>Friends and foes A comparative genomics studyof 23 Aspergillus species from section Flavi.</title>
        <authorList>
            <consortium name="DOE Joint Genome Institute"/>
            <person name="Kjaerbolling I."/>
            <person name="Vesth T."/>
            <person name="Frisvad J.C."/>
            <person name="Nybo J.L."/>
            <person name="Theobald S."/>
            <person name="Kildgaard S."/>
            <person name="Isbrandt T."/>
            <person name="Kuo A."/>
            <person name="Sato A."/>
            <person name="Lyhne E.K."/>
            <person name="Kogle M.E."/>
            <person name="Wiebenga A."/>
            <person name="Kun R.S."/>
            <person name="Lubbers R.J."/>
            <person name="Makela M.R."/>
            <person name="Barry K."/>
            <person name="Chovatia M."/>
            <person name="Clum A."/>
            <person name="Daum C."/>
            <person name="Haridas S."/>
            <person name="He G."/>
            <person name="LaButti K."/>
            <person name="Lipzen A."/>
            <person name="Mondo S."/>
            <person name="Riley R."/>
            <person name="Salamov A."/>
            <person name="Simmons B.A."/>
            <person name="Magnuson J.K."/>
            <person name="Henrissat B."/>
            <person name="Mortensen U.H."/>
            <person name="Larsen T.O."/>
            <person name="Devries R.P."/>
            <person name="Grigoriev I.V."/>
            <person name="Machida M."/>
            <person name="Baker S.E."/>
            <person name="Andersen M.R."/>
        </authorList>
    </citation>
    <scope>NUCLEOTIDE SEQUENCE [LARGE SCALE GENOMIC DNA]</scope>
    <source>
        <strain evidence="3">CBS 130015</strain>
    </source>
</reference>
<dbReference type="EMBL" id="ML738395">
    <property type="protein sequence ID" value="KAE8307902.1"/>
    <property type="molecule type" value="Genomic_DNA"/>
</dbReference>
<dbReference type="AlphaFoldDB" id="A0A5N6VHI5"/>
<evidence type="ECO:0000313" key="3">
    <source>
        <dbReference type="Proteomes" id="UP000325433"/>
    </source>
</evidence>
<name>A0A5N6VHI5_9EURO</name>
<protein>
    <submittedName>
        <fullName evidence="2">Uncharacterized protein</fullName>
    </submittedName>
</protein>
<keyword evidence="1" id="KW-0812">Transmembrane</keyword>
<keyword evidence="1" id="KW-0472">Membrane</keyword>
<keyword evidence="1" id="KW-1133">Transmembrane helix</keyword>
<organism evidence="2 3">
    <name type="scientific">Aspergillus transmontanensis</name>
    <dbReference type="NCBI Taxonomy" id="1034304"/>
    <lineage>
        <taxon>Eukaryota</taxon>
        <taxon>Fungi</taxon>
        <taxon>Dikarya</taxon>
        <taxon>Ascomycota</taxon>
        <taxon>Pezizomycotina</taxon>
        <taxon>Eurotiomycetes</taxon>
        <taxon>Eurotiomycetidae</taxon>
        <taxon>Eurotiales</taxon>
        <taxon>Aspergillaceae</taxon>
        <taxon>Aspergillus</taxon>
        <taxon>Aspergillus subgen. Circumdati</taxon>
    </lineage>
</organism>
<feature type="transmembrane region" description="Helical" evidence="1">
    <location>
        <begin position="25"/>
        <end position="44"/>
    </location>
</feature>
<gene>
    <name evidence="2" type="ORF">BDV41DRAFT_26990</name>
</gene>
<proteinExistence type="predicted"/>
<evidence type="ECO:0000256" key="1">
    <source>
        <dbReference type="SAM" id="Phobius"/>
    </source>
</evidence>